<name>A0ABU5E0J6_9PROT</name>
<feature type="chain" id="PRO_5045568354" description="Putrescine-binding periplasmic protein" evidence="7">
    <location>
        <begin position="20"/>
        <end position="410"/>
    </location>
</feature>
<proteinExistence type="inferred from homology"/>
<keyword evidence="3 7" id="KW-0732">Signal</keyword>
<dbReference type="Gene3D" id="3.40.190.10">
    <property type="entry name" value="Periplasmic binding protein-like II"/>
    <property type="match status" value="2"/>
</dbReference>
<feature type="region of interest" description="Disordered" evidence="6">
    <location>
        <begin position="29"/>
        <end position="67"/>
    </location>
</feature>
<dbReference type="EMBL" id="JAXCLX010000002">
    <property type="protein sequence ID" value="MDY0873041.1"/>
    <property type="molecule type" value="Genomic_DNA"/>
</dbReference>
<comment type="caution">
    <text evidence="8">The sequence shown here is derived from an EMBL/GenBank/DDBJ whole genome shotgun (WGS) entry which is preliminary data.</text>
</comment>
<dbReference type="InterPro" id="IPR006059">
    <property type="entry name" value="SBP"/>
</dbReference>
<organism evidence="8 9">
    <name type="scientific">Dongia rigui</name>
    <dbReference type="NCBI Taxonomy" id="940149"/>
    <lineage>
        <taxon>Bacteria</taxon>
        <taxon>Pseudomonadati</taxon>
        <taxon>Pseudomonadota</taxon>
        <taxon>Alphaproteobacteria</taxon>
        <taxon>Rhodospirillales</taxon>
        <taxon>Dongiaceae</taxon>
        <taxon>Dongia</taxon>
    </lineage>
</organism>
<sequence>MVQKSRLIGVAFISALLLAGCGEEKKEAEQQSSAATTATSEAASTATSEASTATSEAASTATSEAAPAGDGGKLNIYNWSDYIAEDTVPNFEKETGIKVQYDVYDSNEMLEAKLMAGGTGYDLVHPSGAFLGRQIVAGIYQPIDPAKIPNYKNLDPKIMKLLAAFDPGNKYAVPWFWGTTGIGYNVAEIKKRMPDAPVNSLDIVFKPELAQKFADCGISMLDAPSEVLQIALNYLGKDPYTASADDYAAAEKLLLGVRPYVKYFHSSSYINDIASGSICLSLGWSGDFSIAAARAEEAKNNIEVSYSIPKEGTIIWMDTIAMPTDAVNIDQAYKWINYNLDPKVAAANANYVAYGSPVAAALPMIDKELMDNPNIYPSEEVQAHLFPDKVATPEVERLRTRTWTKIKTGQ</sequence>
<evidence type="ECO:0000256" key="7">
    <source>
        <dbReference type="SAM" id="SignalP"/>
    </source>
</evidence>
<dbReference type="InterPro" id="IPR001188">
    <property type="entry name" value="Sperm_putr-bd"/>
</dbReference>
<evidence type="ECO:0000256" key="6">
    <source>
        <dbReference type="SAM" id="MobiDB-lite"/>
    </source>
</evidence>
<reference evidence="8 9" key="1">
    <citation type="journal article" date="2013" name="Antonie Van Leeuwenhoek">
        <title>Dongia rigui sp. nov., isolated from freshwater of a large wetland in Korea.</title>
        <authorList>
            <person name="Baik K.S."/>
            <person name="Hwang Y.M."/>
            <person name="Choi J.S."/>
            <person name="Kwon J."/>
            <person name="Seong C.N."/>
        </authorList>
    </citation>
    <scope>NUCLEOTIDE SEQUENCE [LARGE SCALE GENOMIC DNA]</scope>
    <source>
        <strain evidence="8 9">04SU4-P</strain>
    </source>
</reference>
<evidence type="ECO:0000256" key="5">
    <source>
        <dbReference type="PIRNR" id="PIRNR019574"/>
    </source>
</evidence>
<dbReference type="PROSITE" id="PS51257">
    <property type="entry name" value="PROKAR_LIPOPROTEIN"/>
    <property type="match status" value="1"/>
</dbReference>
<dbReference type="RefSeq" id="WP_320501509.1">
    <property type="nucleotide sequence ID" value="NZ_JAXCLX010000002.1"/>
</dbReference>
<keyword evidence="9" id="KW-1185">Reference proteome</keyword>
<comment type="function">
    <text evidence="5">Required for the activity of the bacterial periplasmic transport system of putrescine.</text>
</comment>
<protein>
    <recommendedName>
        <fullName evidence="5">Putrescine-binding periplasmic protein</fullName>
    </recommendedName>
</protein>
<feature type="compositionally biased region" description="Low complexity" evidence="6">
    <location>
        <begin position="30"/>
        <end position="66"/>
    </location>
</feature>
<dbReference type="PANTHER" id="PTHR30222:SF12">
    <property type="entry name" value="NORSPERMIDINE SENSOR"/>
    <property type="match status" value="1"/>
</dbReference>
<comment type="similarity">
    <text evidence="5">Belongs to the bacterial solute-binding protein PotD/PotF family.</text>
</comment>
<accession>A0ABU5E0J6</accession>
<evidence type="ECO:0000256" key="4">
    <source>
        <dbReference type="ARBA" id="ARBA00022764"/>
    </source>
</evidence>
<evidence type="ECO:0000256" key="3">
    <source>
        <dbReference type="ARBA" id="ARBA00022729"/>
    </source>
</evidence>
<dbReference type="Pfam" id="PF13416">
    <property type="entry name" value="SBP_bac_8"/>
    <property type="match status" value="1"/>
</dbReference>
<keyword evidence="2 5" id="KW-0813">Transport</keyword>
<dbReference type="PANTHER" id="PTHR30222">
    <property type="entry name" value="SPERMIDINE/PUTRESCINE-BINDING PERIPLASMIC PROTEIN"/>
    <property type="match status" value="1"/>
</dbReference>
<keyword evidence="4 5" id="KW-0574">Periplasm</keyword>
<evidence type="ECO:0000256" key="2">
    <source>
        <dbReference type="ARBA" id="ARBA00022448"/>
    </source>
</evidence>
<dbReference type="PIRSF" id="PIRSF019574">
    <property type="entry name" value="Periplasmic_polyamine_BP"/>
    <property type="match status" value="1"/>
</dbReference>
<dbReference type="Proteomes" id="UP001271769">
    <property type="component" value="Unassembled WGS sequence"/>
</dbReference>
<feature type="signal peptide" evidence="7">
    <location>
        <begin position="1"/>
        <end position="19"/>
    </location>
</feature>
<dbReference type="PRINTS" id="PR00909">
    <property type="entry name" value="SPERMDNBNDNG"/>
</dbReference>
<gene>
    <name evidence="8" type="ORF">SMD31_13950</name>
</gene>
<evidence type="ECO:0000256" key="1">
    <source>
        <dbReference type="ARBA" id="ARBA00004418"/>
    </source>
</evidence>
<evidence type="ECO:0000313" key="9">
    <source>
        <dbReference type="Proteomes" id="UP001271769"/>
    </source>
</evidence>
<dbReference type="SUPFAM" id="SSF53850">
    <property type="entry name" value="Periplasmic binding protein-like II"/>
    <property type="match status" value="1"/>
</dbReference>
<evidence type="ECO:0000313" key="8">
    <source>
        <dbReference type="EMBL" id="MDY0873041.1"/>
    </source>
</evidence>
<comment type="subcellular location">
    <subcellularLocation>
        <location evidence="1 5">Periplasm</location>
    </subcellularLocation>
</comment>
<dbReference type="CDD" id="cd13659">
    <property type="entry name" value="PBP2_PotF"/>
    <property type="match status" value="1"/>
</dbReference>